<dbReference type="Pfam" id="PF00264">
    <property type="entry name" value="Tyrosinase"/>
    <property type="match status" value="1"/>
</dbReference>
<gene>
    <name evidence="5" type="ORF">BU24DRAFT_2212</name>
</gene>
<dbReference type="PANTHER" id="PTHR11474">
    <property type="entry name" value="TYROSINASE FAMILY MEMBER"/>
    <property type="match status" value="1"/>
</dbReference>
<dbReference type="PANTHER" id="PTHR11474:SF125">
    <property type="entry name" value="N-ACETYL-6-HYDROXYTRYPTOPHAN OXIDASE IVOB-RELATED"/>
    <property type="match status" value="1"/>
</dbReference>
<proteinExistence type="predicted"/>
<dbReference type="Gene3D" id="1.10.1280.10">
    <property type="entry name" value="Di-copper center containing domain from catechol oxidase"/>
    <property type="match status" value="1"/>
</dbReference>
<keyword evidence="3" id="KW-0732">Signal</keyword>
<dbReference type="InterPro" id="IPR008922">
    <property type="entry name" value="Di-copper_centre_dom_sf"/>
</dbReference>
<dbReference type="AlphaFoldDB" id="A0A6A5Y4J9"/>
<protein>
    <submittedName>
        <fullName evidence="5">Di-copper centre-containing protein</fullName>
    </submittedName>
</protein>
<dbReference type="Proteomes" id="UP000799778">
    <property type="component" value="Unassembled WGS sequence"/>
</dbReference>
<keyword evidence="1" id="KW-0479">Metal-binding</keyword>
<dbReference type="InterPro" id="IPR050316">
    <property type="entry name" value="Tyrosinase/Hemocyanin"/>
</dbReference>
<organism evidence="5 6">
    <name type="scientific">Aaosphaeria arxii CBS 175.79</name>
    <dbReference type="NCBI Taxonomy" id="1450172"/>
    <lineage>
        <taxon>Eukaryota</taxon>
        <taxon>Fungi</taxon>
        <taxon>Dikarya</taxon>
        <taxon>Ascomycota</taxon>
        <taxon>Pezizomycotina</taxon>
        <taxon>Dothideomycetes</taxon>
        <taxon>Pleosporomycetidae</taxon>
        <taxon>Pleosporales</taxon>
        <taxon>Pleosporales incertae sedis</taxon>
        <taxon>Aaosphaeria</taxon>
    </lineage>
</organism>
<dbReference type="OrthoDB" id="6132182at2759"/>
<dbReference type="SUPFAM" id="SSF48056">
    <property type="entry name" value="Di-copper centre-containing domain"/>
    <property type="match status" value="1"/>
</dbReference>
<dbReference type="GO" id="GO:0046872">
    <property type="term" value="F:metal ion binding"/>
    <property type="evidence" value="ECO:0007669"/>
    <property type="project" value="UniProtKB-KW"/>
</dbReference>
<evidence type="ECO:0000256" key="1">
    <source>
        <dbReference type="ARBA" id="ARBA00022723"/>
    </source>
</evidence>
<reference evidence="5" key="1">
    <citation type="journal article" date="2020" name="Stud. Mycol.">
        <title>101 Dothideomycetes genomes: a test case for predicting lifestyles and emergence of pathogens.</title>
        <authorList>
            <person name="Haridas S."/>
            <person name="Albert R."/>
            <person name="Binder M."/>
            <person name="Bloem J."/>
            <person name="Labutti K."/>
            <person name="Salamov A."/>
            <person name="Andreopoulos B."/>
            <person name="Baker S."/>
            <person name="Barry K."/>
            <person name="Bills G."/>
            <person name="Bluhm B."/>
            <person name="Cannon C."/>
            <person name="Castanera R."/>
            <person name="Culley D."/>
            <person name="Daum C."/>
            <person name="Ezra D."/>
            <person name="Gonzalez J."/>
            <person name="Henrissat B."/>
            <person name="Kuo A."/>
            <person name="Liang C."/>
            <person name="Lipzen A."/>
            <person name="Lutzoni F."/>
            <person name="Magnuson J."/>
            <person name="Mondo S."/>
            <person name="Nolan M."/>
            <person name="Ohm R."/>
            <person name="Pangilinan J."/>
            <person name="Park H.-J."/>
            <person name="Ramirez L."/>
            <person name="Alfaro M."/>
            <person name="Sun H."/>
            <person name="Tritt A."/>
            <person name="Yoshinaga Y."/>
            <person name="Zwiers L.-H."/>
            <person name="Turgeon B."/>
            <person name="Goodwin S."/>
            <person name="Spatafora J."/>
            <person name="Crous P."/>
            <person name="Grigoriev I."/>
        </authorList>
    </citation>
    <scope>NUCLEOTIDE SEQUENCE</scope>
    <source>
        <strain evidence="5">CBS 175.79</strain>
    </source>
</reference>
<evidence type="ECO:0000313" key="6">
    <source>
        <dbReference type="Proteomes" id="UP000799778"/>
    </source>
</evidence>
<dbReference type="RefSeq" id="XP_033388844.1">
    <property type="nucleotide sequence ID" value="XM_033522059.1"/>
</dbReference>
<dbReference type="InterPro" id="IPR002227">
    <property type="entry name" value="Tyrosinase_Cu-bd"/>
</dbReference>
<dbReference type="GO" id="GO:0016491">
    <property type="term" value="F:oxidoreductase activity"/>
    <property type="evidence" value="ECO:0007669"/>
    <property type="project" value="UniProtKB-KW"/>
</dbReference>
<keyword evidence="6" id="KW-1185">Reference proteome</keyword>
<evidence type="ECO:0000259" key="4">
    <source>
        <dbReference type="PROSITE" id="PS00498"/>
    </source>
</evidence>
<feature type="chain" id="PRO_5025689763" evidence="3">
    <location>
        <begin position="20"/>
        <end position="392"/>
    </location>
</feature>
<evidence type="ECO:0000256" key="3">
    <source>
        <dbReference type="SAM" id="SignalP"/>
    </source>
</evidence>
<sequence length="392" mass="44020">MVGTTRAFLLALVVGIVSGNPVKAPFKLNRRDDGFPYPLDEVDRMYEESLGKYEAYLAKKNASSHGCTLETAVRRKEWHDLSVPQREEYIRAVLCLQSKPPKADTKKYPGAKNRYDDFVLTHETQAMHLHSTPHLFPAHRIYLWAYEKALRQECGYTGYQPYWNWGRTAIEPTKQPIFNGNASSMGGNGLKVKYPGVPTTGFKKPYDIIPADEGGGCVTTGPFANMTVSLGPIGKILTDVPPNPRSDGFAANPRCHRRDVNKYAAAMTAANYTYALIKGANNVDLFQKNMLGMPEKNDWGVHLAGHYTIGGDPGGDFFSSPGDPMFWFHHGMIDRIWMIWQLQDPDKRMNVLPDNPPKNDVIDLQWSADKANTWDLNDSIGGFEGQFCYIYD</sequence>
<evidence type="ECO:0000256" key="2">
    <source>
        <dbReference type="ARBA" id="ARBA00023002"/>
    </source>
</evidence>
<accession>A0A6A5Y4J9</accession>
<dbReference type="PROSITE" id="PS00498">
    <property type="entry name" value="TYROSINASE_2"/>
    <property type="match status" value="1"/>
</dbReference>
<evidence type="ECO:0000313" key="5">
    <source>
        <dbReference type="EMBL" id="KAF2020505.1"/>
    </source>
</evidence>
<feature type="domain" description="Tyrosinase copper-binding" evidence="4">
    <location>
        <begin position="323"/>
        <end position="334"/>
    </location>
</feature>
<keyword evidence="2" id="KW-0560">Oxidoreductase</keyword>
<dbReference type="GeneID" id="54279456"/>
<name>A0A6A5Y4J9_9PLEO</name>
<dbReference type="PRINTS" id="PR00092">
    <property type="entry name" value="TYROSINASE"/>
</dbReference>
<dbReference type="EMBL" id="ML978066">
    <property type="protein sequence ID" value="KAF2020505.1"/>
    <property type="molecule type" value="Genomic_DNA"/>
</dbReference>
<feature type="signal peptide" evidence="3">
    <location>
        <begin position="1"/>
        <end position="19"/>
    </location>
</feature>